<evidence type="ECO:0000313" key="2">
    <source>
        <dbReference type="Proteomes" id="UP001208689"/>
    </source>
</evidence>
<evidence type="ECO:0000313" key="1">
    <source>
        <dbReference type="EMBL" id="UYP48489.1"/>
    </source>
</evidence>
<accession>A0ABY6HY86</accession>
<dbReference type="Proteomes" id="UP001208689">
    <property type="component" value="Chromosome"/>
</dbReference>
<reference evidence="1" key="1">
    <citation type="submission" date="2022-09" db="EMBL/GenBank/DDBJ databases">
        <title>Actin cytoskeleton and complex cell architecture in an #Asgard archaeon.</title>
        <authorList>
            <person name="Ponce Toledo R.I."/>
            <person name="Schleper C."/>
            <person name="Rodrigues Oliveira T."/>
            <person name="Wollweber F."/>
            <person name="Xu J."/>
            <person name="Rittmann S."/>
            <person name="Klingl A."/>
            <person name="Pilhofer M."/>
        </authorList>
    </citation>
    <scope>NUCLEOTIDE SEQUENCE</scope>
    <source>
        <strain evidence="1">B-35</strain>
    </source>
</reference>
<dbReference type="EMBL" id="CP104013">
    <property type="protein sequence ID" value="UYP48489.1"/>
    <property type="molecule type" value="Genomic_DNA"/>
</dbReference>
<organism evidence="1 2">
    <name type="scientific">Candidatus Lokiarchaeum ossiferum</name>
    <dbReference type="NCBI Taxonomy" id="2951803"/>
    <lineage>
        <taxon>Archaea</taxon>
        <taxon>Promethearchaeati</taxon>
        <taxon>Promethearchaeota</taxon>
        <taxon>Promethearchaeia</taxon>
        <taxon>Promethearchaeales</taxon>
        <taxon>Promethearchaeaceae</taxon>
        <taxon>Candidatus Lokiarchaeum</taxon>
    </lineage>
</organism>
<name>A0ABY6HY86_9ARCH</name>
<proteinExistence type="predicted"/>
<gene>
    <name evidence="1" type="ORF">NEF87_004774</name>
</gene>
<sequence>MHLNVNDPNIKTQSDRFRKLLSKRETSMTNLKFHIQTLVDSKKIDYIFKIQISDLRILDCTEKFAKLIEYGTVQLVKQHYLQLDDLLSCEDSEFVMEEIEIFEEIPKMNVQIKTANDIEIPFILSAIKIPRSSIIICTLT</sequence>
<protein>
    <submittedName>
        <fullName evidence="1">Uncharacterized protein</fullName>
    </submittedName>
</protein>
<keyword evidence="2" id="KW-1185">Reference proteome</keyword>